<evidence type="ECO:0000313" key="2">
    <source>
        <dbReference type="EMBL" id="REC57046.1"/>
    </source>
</evidence>
<gene>
    <name evidence="2" type="ORF">DRV84_08100</name>
</gene>
<name>A0A3D9BUH8_9RHOB</name>
<reference evidence="2 3" key="1">
    <citation type="journal article" date="2017" name="Int. J. Syst. Evol. Microbiol.">
        <title>Rhodosalinus sediminis gen. nov., sp. nov., isolated from marine saltern.</title>
        <authorList>
            <person name="Guo L.Y."/>
            <person name="Ling S.K."/>
            <person name="Li C.M."/>
            <person name="Chen G.J."/>
            <person name="Du Z.J."/>
        </authorList>
    </citation>
    <scope>NUCLEOTIDE SEQUENCE [LARGE SCALE GENOMIC DNA]</scope>
    <source>
        <strain evidence="2 3">WDN1C137</strain>
    </source>
</reference>
<accession>A0A3D9BUH8</accession>
<dbReference type="EMBL" id="QOHR01000008">
    <property type="protein sequence ID" value="REC57046.1"/>
    <property type="molecule type" value="Genomic_DNA"/>
</dbReference>
<proteinExistence type="predicted"/>
<protein>
    <submittedName>
        <fullName evidence="2">Uncharacterized protein</fullName>
    </submittedName>
</protein>
<dbReference type="RefSeq" id="WP_115979383.1">
    <property type="nucleotide sequence ID" value="NZ_QOHR01000008.1"/>
</dbReference>
<dbReference type="AlphaFoldDB" id="A0A3D9BUH8"/>
<sequence>MTEERGAGATILSRRGADGVAGARRAEARRGAGERAASCCATRAPGYGGRVGLMPEARGA</sequence>
<comment type="caution">
    <text evidence="2">The sequence shown here is derived from an EMBL/GenBank/DDBJ whole genome shotgun (WGS) entry which is preliminary data.</text>
</comment>
<evidence type="ECO:0000256" key="1">
    <source>
        <dbReference type="SAM" id="MobiDB-lite"/>
    </source>
</evidence>
<feature type="region of interest" description="Disordered" evidence="1">
    <location>
        <begin position="1"/>
        <end position="22"/>
    </location>
</feature>
<organism evidence="2 3">
    <name type="scientific">Rhodosalinus sediminis</name>
    <dbReference type="NCBI Taxonomy" id="1940533"/>
    <lineage>
        <taxon>Bacteria</taxon>
        <taxon>Pseudomonadati</taxon>
        <taxon>Pseudomonadota</taxon>
        <taxon>Alphaproteobacteria</taxon>
        <taxon>Rhodobacterales</taxon>
        <taxon>Paracoccaceae</taxon>
        <taxon>Rhodosalinus</taxon>
    </lineage>
</organism>
<keyword evidence="3" id="KW-1185">Reference proteome</keyword>
<dbReference type="Proteomes" id="UP000257131">
    <property type="component" value="Unassembled WGS sequence"/>
</dbReference>
<evidence type="ECO:0000313" key="3">
    <source>
        <dbReference type="Proteomes" id="UP000257131"/>
    </source>
</evidence>